<evidence type="ECO:0000313" key="2">
    <source>
        <dbReference type="EMBL" id="ALI27250.1"/>
    </source>
</evidence>
<dbReference type="KEGG" id="mft:XA26_34230"/>
<proteinExistence type="predicted"/>
<protein>
    <submittedName>
        <fullName evidence="2">Putative secreted protein</fullName>
    </submittedName>
</protein>
<feature type="domain" description="SGNH hydrolase-type esterase" evidence="1">
    <location>
        <begin position="20"/>
        <end position="193"/>
    </location>
</feature>
<dbReference type="Pfam" id="PF13472">
    <property type="entry name" value="Lipase_GDSL_2"/>
    <property type="match status" value="1"/>
</dbReference>
<dbReference type="SUPFAM" id="SSF52266">
    <property type="entry name" value="SGNH hydrolase"/>
    <property type="match status" value="1"/>
</dbReference>
<name>A0A0N9XET2_MYCFO</name>
<reference evidence="2 3" key="1">
    <citation type="journal article" date="2015" name="MBio">
        <title>Enzymatic Degradation of Phenazines Can Generate Energy and Protect Sensitive Organisms from Toxicity.</title>
        <authorList>
            <person name="Costa K.C."/>
            <person name="Bergkessel M."/>
            <person name="Saunders S."/>
            <person name="Korlach J."/>
            <person name="Newman D.K."/>
        </authorList>
    </citation>
    <scope>NUCLEOTIDE SEQUENCE [LARGE SCALE GENOMIC DNA]</scope>
    <source>
        <strain evidence="2 3">CT6</strain>
    </source>
</reference>
<dbReference type="Proteomes" id="UP000057134">
    <property type="component" value="Chromosome"/>
</dbReference>
<evidence type="ECO:0000259" key="1">
    <source>
        <dbReference type="Pfam" id="PF13472"/>
    </source>
</evidence>
<evidence type="ECO:0000313" key="3">
    <source>
        <dbReference type="Proteomes" id="UP000057134"/>
    </source>
</evidence>
<keyword evidence="3" id="KW-1185">Reference proteome</keyword>
<gene>
    <name evidence="2" type="ORF">XA26_34230</name>
</gene>
<dbReference type="CDD" id="cd01832">
    <property type="entry name" value="SGNH_hydrolase_like_1"/>
    <property type="match status" value="1"/>
</dbReference>
<dbReference type="PATRIC" id="fig|1766.6.peg.3407"/>
<dbReference type="InterPro" id="IPR053140">
    <property type="entry name" value="GDSL_Rv0518-like"/>
</dbReference>
<dbReference type="PANTHER" id="PTHR43784">
    <property type="entry name" value="GDSL-LIKE LIPASE/ACYLHYDROLASE, PUTATIVE (AFU_ORTHOLOGUE AFUA_2G00820)-RELATED"/>
    <property type="match status" value="1"/>
</dbReference>
<dbReference type="Gene3D" id="3.40.50.1110">
    <property type="entry name" value="SGNH hydrolase"/>
    <property type="match status" value="1"/>
</dbReference>
<dbReference type="AlphaFoldDB" id="A0A0N9XET2"/>
<sequence length="267" mass="29109">MAGPVRARVATVRRFTRYVALGDSQTEGLWDGDDTVGLMGFADRLAVRLDGLYPGLGYANLAIRGHRIGDVLNTQLPTALSMRPDLVTVCIGMNDVTRPGRSFTRALDDLDRVYRLLSDSGATVVTTTFPDITQILPVGRLLGKRVVRINDAINEAADRYGFHLVDLYSAPSMREPETWSPDRVHGSAKGHALFAAAAAEALGLPGSNHDWALTTGPGQIQSVRSRAYSQLLWTQNMLMPWLWRHLRGQSGGAGRSARRPALMCLSA</sequence>
<dbReference type="EMBL" id="CP011269">
    <property type="protein sequence ID" value="ALI27250.1"/>
    <property type="molecule type" value="Genomic_DNA"/>
</dbReference>
<dbReference type="PANTHER" id="PTHR43784:SF2">
    <property type="entry name" value="GDSL-LIKE LIPASE_ACYLHYDROLASE, PUTATIVE (AFU_ORTHOLOGUE AFUA_2G00820)-RELATED"/>
    <property type="match status" value="1"/>
</dbReference>
<dbReference type="STRING" id="1766.XA26_34230"/>
<accession>A0A0N9XET2</accession>
<organism evidence="2 3">
    <name type="scientific">Mycolicibacterium fortuitum</name>
    <name type="common">Mycobacterium fortuitum</name>
    <dbReference type="NCBI Taxonomy" id="1766"/>
    <lineage>
        <taxon>Bacteria</taxon>
        <taxon>Bacillati</taxon>
        <taxon>Actinomycetota</taxon>
        <taxon>Actinomycetes</taxon>
        <taxon>Mycobacteriales</taxon>
        <taxon>Mycobacteriaceae</taxon>
        <taxon>Mycolicibacterium</taxon>
    </lineage>
</organism>
<dbReference type="InterPro" id="IPR036514">
    <property type="entry name" value="SGNH_hydro_sf"/>
</dbReference>
<dbReference type="InterPro" id="IPR013830">
    <property type="entry name" value="SGNH_hydro"/>
</dbReference>